<evidence type="ECO:0000313" key="4">
    <source>
        <dbReference type="Proteomes" id="UP001190700"/>
    </source>
</evidence>
<reference evidence="3 4" key="1">
    <citation type="journal article" date="2015" name="Genome Biol. Evol.">
        <title>Comparative Genomics of a Bacterivorous Green Alga Reveals Evolutionary Causalities and Consequences of Phago-Mixotrophic Mode of Nutrition.</title>
        <authorList>
            <person name="Burns J.A."/>
            <person name="Paasch A."/>
            <person name="Narechania A."/>
            <person name="Kim E."/>
        </authorList>
    </citation>
    <scope>NUCLEOTIDE SEQUENCE [LARGE SCALE GENOMIC DNA]</scope>
    <source>
        <strain evidence="3 4">PLY_AMNH</strain>
    </source>
</reference>
<dbReference type="InterPro" id="IPR003409">
    <property type="entry name" value="MORN"/>
</dbReference>
<comment type="caution">
    <text evidence="3">The sequence shown here is derived from an EMBL/GenBank/DDBJ whole genome shotgun (WGS) entry which is preliminary data.</text>
</comment>
<dbReference type="PANTHER" id="PTHR23084">
    <property type="entry name" value="PHOSPHATIDYLINOSITOL-4-PHOSPHATE 5-KINASE RELATED"/>
    <property type="match status" value="1"/>
</dbReference>
<dbReference type="Proteomes" id="UP001190700">
    <property type="component" value="Unassembled WGS sequence"/>
</dbReference>
<accession>A0AAE0GEA8</accession>
<protein>
    <submittedName>
        <fullName evidence="3">Uncharacterized protein</fullName>
    </submittedName>
</protein>
<dbReference type="GO" id="GO:0016020">
    <property type="term" value="C:membrane"/>
    <property type="evidence" value="ECO:0007669"/>
    <property type="project" value="UniProtKB-ARBA"/>
</dbReference>
<dbReference type="AlphaFoldDB" id="A0AAE0GEA8"/>
<evidence type="ECO:0000256" key="2">
    <source>
        <dbReference type="SAM" id="MobiDB-lite"/>
    </source>
</evidence>
<gene>
    <name evidence="3" type="ORF">CYMTET_15278</name>
</gene>
<dbReference type="Pfam" id="PF02493">
    <property type="entry name" value="MORN"/>
    <property type="match status" value="4"/>
</dbReference>
<dbReference type="SUPFAM" id="SSF82185">
    <property type="entry name" value="Histone H3 K4-specific methyltransferase SET7/9 N-terminal domain"/>
    <property type="match status" value="2"/>
</dbReference>
<dbReference type="Gene3D" id="2.20.110.10">
    <property type="entry name" value="Histone H3 K4-specific methyltransferase SET7/9 N-terminal domain"/>
    <property type="match status" value="2"/>
</dbReference>
<feature type="region of interest" description="Disordered" evidence="2">
    <location>
        <begin position="38"/>
        <end position="152"/>
    </location>
</feature>
<name>A0AAE0GEA8_9CHLO</name>
<feature type="compositionally biased region" description="Polar residues" evidence="2">
    <location>
        <begin position="102"/>
        <end position="147"/>
    </location>
</feature>
<dbReference type="PANTHER" id="PTHR23084:SF263">
    <property type="entry name" value="MORN REPEAT-CONTAINING PROTEIN 1"/>
    <property type="match status" value="1"/>
</dbReference>
<evidence type="ECO:0000256" key="1">
    <source>
        <dbReference type="ARBA" id="ARBA00022737"/>
    </source>
</evidence>
<keyword evidence="1" id="KW-0677">Repeat</keyword>
<proteinExistence type="predicted"/>
<organism evidence="3 4">
    <name type="scientific">Cymbomonas tetramitiformis</name>
    <dbReference type="NCBI Taxonomy" id="36881"/>
    <lineage>
        <taxon>Eukaryota</taxon>
        <taxon>Viridiplantae</taxon>
        <taxon>Chlorophyta</taxon>
        <taxon>Pyramimonadophyceae</taxon>
        <taxon>Pyramimonadales</taxon>
        <taxon>Pyramimonadaceae</taxon>
        <taxon>Cymbomonas</taxon>
    </lineage>
</organism>
<evidence type="ECO:0000313" key="3">
    <source>
        <dbReference type="EMBL" id="KAK3276670.1"/>
    </source>
</evidence>
<dbReference type="SMART" id="SM00698">
    <property type="entry name" value="MORN"/>
    <property type="match status" value="4"/>
</dbReference>
<dbReference type="EMBL" id="LGRX02006440">
    <property type="protein sequence ID" value="KAK3276670.1"/>
    <property type="molecule type" value="Genomic_DNA"/>
</dbReference>
<keyword evidence="4" id="KW-1185">Reference proteome</keyword>
<sequence length="474" mass="52350">MEDVHENARKGQTFREFADEMSALMLTKRDEYAILNHNEKHSPLPTHTRWPDKRGLHFSPPVSPSQTQEDEALQSPLGFNRKSVSLPGSPRIVSPVPYKPHSPSTSPNHLALPSRSSPTAQNSQSPSSTASPKQTTLLSRSSKTDYTTPAVKGNMATKEVDYRSSELAWEQGEYLGQFHENLRDGLGTMRFQTQERSCSGTYKGEWKHGKPDGYGVETIQRKNPFGRGNLISTYEGEWKGGQRSGYGKEIGEAGPSEGLGGLELAFENGAPEWAGMDYVYSGEWIDGQRQGHGILRQALRFTKYESHPDRSVLRAGTFDDGKLEGYHTIGYEDVRGRPLEEKGNMCCEYNKGVINGRAISRGEKDTTQKTYIFENGILMDCTSNRGGKANQSTRRLAKVAAKEANEASKVAEEAAESARASERMAMVVPKSSSAKCEAGNLTLSDINSCKKPHLWVPLSPPSGQRPFSPIYAIR</sequence>